<evidence type="ECO:0000313" key="3">
    <source>
        <dbReference type="Proteomes" id="UP000526184"/>
    </source>
</evidence>
<dbReference type="InterPro" id="IPR001406">
    <property type="entry name" value="PsdUridine_synth_TruA"/>
</dbReference>
<dbReference type="PANTHER" id="PTHR11142:SF0">
    <property type="entry name" value="TRNA PSEUDOURIDINE SYNTHASE-LIKE 1"/>
    <property type="match status" value="1"/>
</dbReference>
<dbReference type="SUPFAM" id="SSF55120">
    <property type="entry name" value="Pseudouridine synthase"/>
    <property type="match status" value="1"/>
</dbReference>
<dbReference type="RefSeq" id="WP_180136302.1">
    <property type="nucleotide sequence ID" value="NZ_JABMKT010000032.1"/>
</dbReference>
<organism evidence="2 3">
    <name type="scientific">Streptobacillus felis</name>
    <dbReference type="NCBI Taxonomy" id="1384509"/>
    <lineage>
        <taxon>Bacteria</taxon>
        <taxon>Fusobacteriati</taxon>
        <taxon>Fusobacteriota</taxon>
        <taxon>Fusobacteriia</taxon>
        <taxon>Fusobacteriales</taxon>
        <taxon>Leptotrichiaceae</taxon>
        <taxon>Streptobacillus</taxon>
    </lineage>
</organism>
<protein>
    <submittedName>
        <fullName evidence="2">Pseudouridylate synthase</fullName>
    </submittedName>
</protein>
<dbReference type="Gene3D" id="3.30.70.580">
    <property type="entry name" value="Pseudouridine synthase I, catalytic domain, N-terminal subdomain"/>
    <property type="match status" value="1"/>
</dbReference>
<keyword evidence="1" id="KW-0413">Isomerase</keyword>
<keyword evidence="3" id="KW-1185">Reference proteome</keyword>
<evidence type="ECO:0000313" key="2">
    <source>
        <dbReference type="EMBL" id="NYV28310.1"/>
    </source>
</evidence>
<proteinExistence type="predicted"/>
<sequence>MKNNKNGYLLEISYKGKKFDCFDEMKEKKTVKGVLKNYLLSKGIKIYKGLQQAGRTDARVSAHSNYIYFMAQEFNTELIDLEIDIEGLKIKKIIKTKSNLVLPDLVERRIYIYYYPKKFLQTDKETIISRCEELSGNKNFSEFTNHKGLKLKNHIRDVNVTYVDDKLYFDGNSFMPQQVRIMSGYILKGKKEAMDPKFLILHKIIFRGDDF</sequence>
<evidence type="ECO:0000256" key="1">
    <source>
        <dbReference type="ARBA" id="ARBA00023235"/>
    </source>
</evidence>
<name>A0A7Z0TAS1_9FUSO</name>
<dbReference type="InterPro" id="IPR020103">
    <property type="entry name" value="PsdUridine_synth_cat_dom_sf"/>
</dbReference>
<dbReference type="InterPro" id="IPR020094">
    <property type="entry name" value="TruA/RsuA/RluB/E/F_N"/>
</dbReference>
<dbReference type="AlphaFoldDB" id="A0A7Z0TAS1"/>
<gene>
    <name evidence="2" type="ORF">HP397_05785</name>
</gene>
<dbReference type="EMBL" id="JABMKT010000032">
    <property type="protein sequence ID" value="NYV28310.1"/>
    <property type="molecule type" value="Genomic_DNA"/>
</dbReference>
<dbReference type="Proteomes" id="UP000526184">
    <property type="component" value="Unassembled WGS sequence"/>
</dbReference>
<dbReference type="GO" id="GO:0031119">
    <property type="term" value="P:tRNA pseudouridine synthesis"/>
    <property type="evidence" value="ECO:0007669"/>
    <property type="project" value="TreeGrafter"/>
</dbReference>
<dbReference type="GO" id="GO:0003723">
    <property type="term" value="F:RNA binding"/>
    <property type="evidence" value="ECO:0007669"/>
    <property type="project" value="InterPro"/>
</dbReference>
<reference evidence="2 3" key="1">
    <citation type="submission" date="2020-05" db="EMBL/GenBank/DDBJ databases">
        <title>Streptobacillus felis strain LHL191014123.</title>
        <authorList>
            <person name="Fawzy A."/>
            <person name="Rau J."/>
            <person name="Risse K."/>
            <person name="Schauerte N."/>
            <person name="Geiger C."/>
            <person name="Blom J."/>
            <person name="Imirzalioglu C."/>
            <person name="Falgenhauer J."/>
            <person name="Bach A."/>
            <person name="Herden C."/>
            <person name="Eisenberg T."/>
        </authorList>
    </citation>
    <scope>NUCLEOTIDE SEQUENCE [LARGE SCALE GENOMIC DNA]</scope>
    <source>
        <strain evidence="2 3">LHL191014123</strain>
    </source>
</reference>
<accession>A0A7Z0TAS1</accession>
<dbReference type="GO" id="GO:0009982">
    <property type="term" value="F:pseudouridine synthase activity"/>
    <property type="evidence" value="ECO:0007669"/>
    <property type="project" value="InterPro"/>
</dbReference>
<dbReference type="PANTHER" id="PTHR11142">
    <property type="entry name" value="PSEUDOURIDYLATE SYNTHASE"/>
    <property type="match status" value="1"/>
</dbReference>
<comment type="caution">
    <text evidence="2">The sequence shown here is derived from an EMBL/GenBank/DDBJ whole genome shotgun (WGS) entry which is preliminary data.</text>
</comment>
<dbReference type="GO" id="GO:0140098">
    <property type="term" value="F:catalytic activity, acting on RNA"/>
    <property type="evidence" value="ECO:0007669"/>
    <property type="project" value="UniProtKB-ARBA"/>
</dbReference>